<reference evidence="3" key="1">
    <citation type="submission" date="2021-09" db="EMBL/GenBank/DDBJ databases">
        <title>A high-quality genome of the endoparasitic fungus Hirsutella rhossiliensis with a comparison of Hirsutella genomes reveals transposable elements contributing to genome size variation.</title>
        <authorList>
            <person name="Lin R."/>
            <person name="Jiao Y."/>
            <person name="Sun X."/>
            <person name="Ling J."/>
            <person name="Xie B."/>
            <person name="Cheng X."/>
        </authorList>
    </citation>
    <scope>NUCLEOTIDE SEQUENCE</scope>
    <source>
        <strain evidence="3">HR02</strain>
    </source>
</reference>
<comment type="caution">
    <text evidence="3">The sequence shown here is derived from an EMBL/GenBank/DDBJ whole genome shotgun (WGS) entry which is preliminary data.</text>
</comment>
<dbReference type="Pfam" id="PF03221">
    <property type="entry name" value="HTH_Tnp_Tc5"/>
    <property type="match status" value="1"/>
</dbReference>
<sequence length="639" mass="72902">MPNFQPDQSLRAANAAREYLDGDSLTLIHKTNEGLVKKYIWLLRANLALPSGERRRPTALTDAEEKSLLSYARLVEGGTFALTEACLINKANFIRHHRRQGLTSQVSRSWLTRFKRRHPELAIRRARIQEITRAGAELEVDELEAWFHEYQAVIKELRITPENLWNFDETPLQLGWMKGSLKLVSLRMKRSRRPVFFQPGNKESLTSCKVLLEEYTMATISDDVVVTYTTTGYNNSQRAFQWLQHFNRYSFARNWFGYPATITREGWDKSNGERRTFYTQKTKTVFRLLVMDGFAAHEDPEFIWYCEMFEIVPFKLPSHTSHLLQPLDVGVYQHLKRAQQGALKKFVIGGGTRISRFDFLCQWNELFSAAFKACYIFVGFEHLYSISKTVSSERGAEPRPYAESEALTMAPLRYSNYEKAAARQQEDQEASAKRALKDSETQFRHLRAMDAAQTASQPRLRGGAAVAAKAVEEAKALDYGYGGLPVFPMGNTPKGDLTALPDIVAWSQAQEEARAQAAANVADEDSDIDHDYISMLLSSEPDLAPNSDDDEDDIQIITTQRQRPRIARPPLSQLPLEQLPPRQPVQLNEEDEAAIQAELKEERVIVGVYSDEDNEEEDEPEVVIYGRRIAVPKTRVRQA</sequence>
<dbReference type="InterPro" id="IPR006600">
    <property type="entry name" value="HTH_CenpB_DNA-bd_dom"/>
</dbReference>
<keyword evidence="4" id="KW-1185">Reference proteome</keyword>
<protein>
    <submittedName>
        <fullName evidence="3">DDE superfamily endonuclease domain-containing protein</fullName>
    </submittedName>
</protein>
<dbReference type="EMBL" id="JAIZPD010000011">
    <property type="protein sequence ID" value="KAH0959910.1"/>
    <property type="molecule type" value="Genomic_DNA"/>
</dbReference>
<dbReference type="GO" id="GO:0004519">
    <property type="term" value="F:endonuclease activity"/>
    <property type="evidence" value="ECO:0007669"/>
    <property type="project" value="UniProtKB-KW"/>
</dbReference>
<keyword evidence="3" id="KW-0540">Nuclease</keyword>
<evidence type="ECO:0000313" key="4">
    <source>
        <dbReference type="Proteomes" id="UP000824596"/>
    </source>
</evidence>
<keyword evidence="3" id="KW-0255">Endonuclease</keyword>
<dbReference type="InterPro" id="IPR004875">
    <property type="entry name" value="DDE_SF_endonuclease_dom"/>
</dbReference>
<dbReference type="Pfam" id="PF03184">
    <property type="entry name" value="DDE_1"/>
    <property type="match status" value="1"/>
</dbReference>
<feature type="domain" description="HTH CENPB-type" evidence="2">
    <location>
        <begin position="52"/>
        <end position="124"/>
    </location>
</feature>
<keyword evidence="3" id="KW-0378">Hydrolase</keyword>
<dbReference type="GO" id="GO:0003677">
    <property type="term" value="F:DNA binding"/>
    <property type="evidence" value="ECO:0007669"/>
    <property type="project" value="UniProtKB-KW"/>
</dbReference>
<evidence type="ECO:0000313" key="3">
    <source>
        <dbReference type="EMBL" id="KAH0959910.1"/>
    </source>
</evidence>
<dbReference type="OrthoDB" id="5231586at2759"/>
<dbReference type="InterPro" id="IPR050863">
    <property type="entry name" value="CenT-Element_Derived"/>
</dbReference>
<dbReference type="GO" id="GO:0005634">
    <property type="term" value="C:nucleus"/>
    <property type="evidence" value="ECO:0007669"/>
    <property type="project" value="TreeGrafter"/>
</dbReference>
<dbReference type="RefSeq" id="XP_044717423.1">
    <property type="nucleotide sequence ID" value="XM_044867402.1"/>
</dbReference>
<dbReference type="GeneID" id="68358060"/>
<name>A0A9P8MRJ1_9HYPO</name>
<dbReference type="AlphaFoldDB" id="A0A9P8MRJ1"/>
<evidence type="ECO:0000259" key="2">
    <source>
        <dbReference type="PROSITE" id="PS51253"/>
    </source>
</evidence>
<keyword evidence="1" id="KW-0238">DNA-binding</keyword>
<dbReference type="PANTHER" id="PTHR19303:SF74">
    <property type="entry name" value="POGO TRANSPOSABLE ELEMENT WITH KRAB DOMAIN"/>
    <property type="match status" value="1"/>
</dbReference>
<organism evidence="3 4">
    <name type="scientific">Hirsutella rhossiliensis</name>
    <dbReference type="NCBI Taxonomy" id="111463"/>
    <lineage>
        <taxon>Eukaryota</taxon>
        <taxon>Fungi</taxon>
        <taxon>Dikarya</taxon>
        <taxon>Ascomycota</taxon>
        <taxon>Pezizomycotina</taxon>
        <taxon>Sordariomycetes</taxon>
        <taxon>Hypocreomycetidae</taxon>
        <taxon>Hypocreales</taxon>
        <taxon>Ophiocordycipitaceae</taxon>
        <taxon>Hirsutella</taxon>
    </lineage>
</organism>
<accession>A0A9P8MRJ1</accession>
<dbReference type="PROSITE" id="PS51253">
    <property type="entry name" value="HTH_CENPB"/>
    <property type="match status" value="1"/>
</dbReference>
<evidence type="ECO:0000256" key="1">
    <source>
        <dbReference type="ARBA" id="ARBA00023125"/>
    </source>
</evidence>
<dbReference type="Proteomes" id="UP000824596">
    <property type="component" value="Unassembled WGS sequence"/>
</dbReference>
<gene>
    <name evidence="3" type="ORF">HRG_08931</name>
</gene>
<proteinExistence type="predicted"/>
<dbReference type="PANTHER" id="PTHR19303">
    <property type="entry name" value="TRANSPOSON"/>
    <property type="match status" value="1"/>
</dbReference>